<name>A0A2M4B6C9_9DIPT</name>
<proteinExistence type="predicted"/>
<dbReference type="EMBL" id="GGFK01015294">
    <property type="protein sequence ID" value="MBW48615.1"/>
    <property type="molecule type" value="Transcribed_RNA"/>
</dbReference>
<organism evidence="1">
    <name type="scientific">Anopheles triannulatus</name>
    <dbReference type="NCBI Taxonomy" id="58253"/>
    <lineage>
        <taxon>Eukaryota</taxon>
        <taxon>Metazoa</taxon>
        <taxon>Ecdysozoa</taxon>
        <taxon>Arthropoda</taxon>
        <taxon>Hexapoda</taxon>
        <taxon>Insecta</taxon>
        <taxon>Pterygota</taxon>
        <taxon>Neoptera</taxon>
        <taxon>Endopterygota</taxon>
        <taxon>Diptera</taxon>
        <taxon>Nematocera</taxon>
        <taxon>Culicoidea</taxon>
        <taxon>Culicidae</taxon>
        <taxon>Anophelinae</taxon>
        <taxon>Anopheles</taxon>
    </lineage>
</organism>
<evidence type="ECO:0000313" key="1">
    <source>
        <dbReference type="EMBL" id="MBW48615.1"/>
    </source>
</evidence>
<reference evidence="1" key="1">
    <citation type="submission" date="2018-01" db="EMBL/GenBank/DDBJ databases">
        <title>An insight into the sialome of Amazonian anophelines.</title>
        <authorList>
            <person name="Ribeiro J.M."/>
            <person name="Scarpassa V."/>
            <person name="Calvo E."/>
        </authorList>
    </citation>
    <scope>NUCLEOTIDE SEQUENCE</scope>
    <source>
        <tissue evidence="1">Salivary glands</tissue>
    </source>
</reference>
<protein>
    <submittedName>
        <fullName evidence="1">Putative secreted protein</fullName>
    </submittedName>
</protein>
<accession>A0A2M4B6C9</accession>
<dbReference type="AlphaFoldDB" id="A0A2M4B6C9"/>
<sequence length="98" mass="11151">MRRLFLLLRHSPFLSLSRFQGVARSLYTEEIYIDLARPILVRGCADDVRTEEIAEPKLMRTHLTEYAHPADIGRIGIVLCTERANVQPPDFATLGSIQ</sequence>